<evidence type="ECO:0000313" key="2">
    <source>
        <dbReference type="EMBL" id="OVA00235.1"/>
    </source>
</evidence>
<gene>
    <name evidence="2" type="ORF">BVC80_23g39</name>
</gene>
<dbReference type="GO" id="GO:0003676">
    <property type="term" value="F:nucleic acid binding"/>
    <property type="evidence" value="ECO:0007669"/>
    <property type="project" value="InterPro"/>
</dbReference>
<evidence type="ECO:0000259" key="1">
    <source>
        <dbReference type="Pfam" id="PF13456"/>
    </source>
</evidence>
<dbReference type="InterPro" id="IPR002156">
    <property type="entry name" value="RNaseH_domain"/>
</dbReference>
<name>A0A200PPT7_MACCD</name>
<organism evidence="2 3">
    <name type="scientific">Macleaya cordata</name>
    <name type="common">Five-seeded plume-poppy</name>
    <name type="synonym">Bocconia cordata</name>
    <dbReference type="NCBI Taxonomy" id="56857"/>
    <lineage>
        <taxon>Eukaryota</taxon>
        <taxon>Viridiplantae</taxon>
        <taxon>Streptophyta</taxon>
        <taxon>Embryophyta</taxon>
        <taxon>Tracheophyta</taxon>
        <taxon>Spermatophyta</taxon>
        <taxon>Magnoliopsida</taxon>
        <taxon>Ranunculales</taxon>
        <taxon>Papaveraceae</taxon>
        <taxon>Papaveroideae</taxon>
        <taxon>Macleaya</taxon>
    </lineage>
</organism>
<evidence type="ECO:0000313" key="3">
    <source>
        <dbReference type="Proteomes" id="UP000195402"/>
    </source>
</evidence>
<dbReference type="Gene3D" id="3.30.420.10">
    <property type="entry name" value="Ribonuclease H-like superfamily/Ribonuclease H"/>
    <property type="match status" value="1"/>
</dbReference>
<dbReference type="GO" id="GO:0004523">
    <property type="term" value="F:RNA-DNA hybrid ribonuclease activity"/>
    <property type="evidence" value="ECO:0007669"/>
    <property type="project" value="InterPro"/>
</dbReference>
<keyword evidence="3" id="KW-1185">Reference proteome</keyword>
<reference evidence="2 3" key="1">
    <citation type="journal article" date="2017" name="Mol. Plant">
        <title>The Genome of Medicinal Plant Macleaya cordata Provides New Insights into Benzylisoquinoline Alkaloids Metabolism.</title>
        <authorList>
            <person name="Liu X."/>
            <person name="Liu Y."/>
            <person name="Huang P."/>
            <person name="Ma Y."/>
            <person name="Qing Z."/>
            <person name="Tang Q."/>
            <person name="Cao H."/>
            <person name="Cheng P."/>
            <person name="Zheng Y."/>
            <person name="Yuan Z."/>
            <person name="Zhou Y."/>
            <person name="Liu J."/>
            <person name="Tang Z."/>
            <person name="Zhuo Y."/>
            <person name="Zhang Y."/>
            <person name="Yu L."/>
            <person name="Huang J."/>
            <person name="Yang P."/>
            <person name="Peng Q."/>
            <person name="Zhang J."/>
            <person name="Jiang W."/>
            <person name="Zhang Z."/>
            <person name="Lin K."/>
            <person name="Ro D.K."/>
            <person name="Chen X."/>
            <person name="Xiong X."/>
            <person name="Shang Y."/>
            <person name="Huang S."/>
            <person name="Zeng J."/>
        </authorList>
    </citation>
    <scope>NUCLEOTIDE SEQUENCE [LARGE SCALE GENOMIC DNA]</scope>
    <source>
        <strain evidence="3">cv. BLH2017</strain>
        <tissue evidence="2">Root</tissue>
    </source>
</reference>
<dbReference type="SUPFAM" id="SSF53098">
    <property type="entry name" value="Ribonuclease H-like"/>
    <property type="match status" value="1"/>
</dbReference>
<protein>
    <recommendedName>
        <fullName evidence="1">RNase H type-1 domain-containing protein</fullName>
    </recommendedName>
</protein>
<feature type="domain" description="RNase H type-1" evidence="1">
    <location>
        <begin position="158"/>
        <end position="270"/>
    </location>
</feature>
<dbReference type="PANTHER" id="PTHR47723">
    <property type="entry name" value="OS05G0353850 PROTEIN"/>
    <property type="match status" value="1"/>
</dbReference>
<dbReference type="InterPro" id="IPR036397">
    <property type="entry name" value="RNaseH_sf"/>
</dbReference>
<dbReference type="PANTHER" id="PTHR47723:SF19">
    <property type="entry name" value="POLYNUCLEOTIDYL TRANSFERASE, RIBONUCLEASE H-LIKE SUPERFAMILY PROTEIN"/>
    <property type="match status" value="1"/>
</dbReference>
<dbReference type="InterPro" id="IPR012337">
    <property type="entry name" value="RNaseH-like_sf"/>
</dbReference>
<dbReference type="AlphaFoldDB" id="A0A200PPT7"/>
<proteinExistence type="predicted"/>
<accession>A0A200PPT7</accession>
<dbReference type="InterPro" id="IPR053151">
    <property type="entry name" value="RNase_H-like"/>
</dbReference>
<dbReference type="OrthoDB" id="1938625at2759"/>
<sequence>MEIDIICVLYCSNVEDDRHLFFSCPYSQSIWRGVLAILGLSRGVQIQWCTSKFSGKSPDAILKKLAFNSYIYHIWAERNMRCFTEKRNSTDSVLHQIIEVVRIKFLAQNIKVPDKDRNRSLFNKWSINVNFTLPRTIQYVWNKPLSDEFMINTAGSLSQSGAGYSDILRDHIGDAIAAVSGTSRPLSITIHELQGIEAGLLLASEYSISCICIASDSKVAVSYFSSKNKEVPWRATRVWKRIQRLTKRFEICNIVHIYRETNRAADYLAKLRHTTEFLVFTPCSFAQDLKDIVFEDKMGKLYFHF</sequence>
<dbReference type="EMBL" id="MVGT01004346">
    <property type="protein sequence ID" value="OVA00235.1"/>
    <property type="molecule type" value="Genomic_DNA"/>
</dbReference>
<dbReference type="Pfam" id="PF13456">
    <property type="entry name" value="RVT_3"/>
    <property type="match status" value="1"/>
</dbReference>
<dbReference type="InParanoid" id="A0A200PPT7"/>
<dbReference type="Proteomes" id="UP000195402">
    <property type="component" value="Unassembled WGS sequence"/>
</dbReference>
<dbReference type="CDD" id="cd06222">
    <property type="entry name" value="RNase_H_like"/>
    <property type="match status" value="1"/>
</dbReference>
<comment type="caution">
    <text evidence="2">The sequence shown here is derived from an EMBL/GenBank/DDBJ whole genome shotgun (WGS) entry which is preliminary data.</text>
</comment>
<dbReference type="InterPro" id="IPR044730">
    <property type="entry name" value="RNase_H-like_dom_plant"/>
</dbReference>